<reference evidence="3 4" key="1">
    <citation type="submission" date="2016-10" db="EMBL/GenBank/DDBJ databases">
        <authorList>
            <person name="de Groot N.N."/>
        </authorList>
    </citation>
    <scope>NUCLEOTIDE SEQUENCE [LARGE SCALE GENOMIC DNA]</scope>
    <source>
        <strain evidence="3 4">CGMCC 1.3401</strain>
    </source>
</reference>
<dbReference type="Pfam" id="PF13561">
    <property type="entry name" value="adh_short_C2"/>
    <property type="match status" value="1"/>
</dbReference>
<proteinExistence type="inferred from homology"/>
<dbReference type="AlphaFoldDB" id="A0A1G4TRZ7"/>
<dbReference type="NCBIfam" id="NF005559">
    <property type="entry name" value="PRK07231.1"/>
    <property type="match status" value="1"/>
</dbReference>
<evidence type="ECO:0000313" key="3">
    <source>
        <dbReference type="EMBL" id="SCW83525.1"/>
    </source>
</evidence>
<evidence type="ECO:0000256" key="2">
    <source>
        <dbReference type="ARBA" id="ARBA00023002"/>
    </source>
</evidence>
<dbReference type="RefSeq" id="WP_092587886.1">
    <property type="nucleotide sequence ID" value="NZ_FMTM01000012.1"/>
</dbReference>
<organism evidence="3 4">
    <name type="scientific">Rhizobium mongolense subsp. loessense</name>
    <dbReference type="NCBI Taxonomy" id="158890"/>
    <lineage>
        <taxon>Bacteria</taxon>
        <taxon>Pseudomonadati</taxon>
        <taxon>Pseudomonadota</taxon>
        <taxon>Alphaproteobacteria</taxon>
        <taxon>Hyphomicrobiales</taxon>
        <taxon>Rhizobiaceae</taxon>
        <taxon>Rhizobium/Agrobacterium group</taxon>
        <taxon>Rhizobium</taxon>
    </lineage>
</organism>
<evidence type="ECO:0000256" key="1">
    <source>
        <dbReference type="ARBA" id="ARBA00006484"/>
    </source>
</evidence>
<name>A0A1G4TRZ7_9HYPH</name>
<dbReference type="PANTHER" id="PTHR24321:SF8">
    <property type="entry name" value="ESTRADIOL 17-BETA-DEHYDROGENASE 8-RELATED"/>
    <property type="match status" value="1"/>
</dbReference>
<protein>
    <submittedName>
        <fullName evidence="3">NAD(P)-dependent dehydrogenase, short-chain alcohol dehydrogenase family</fullName>
    </submittedName>
</protein>
<dbReference type="GO" id="GO:0016491">
    <property type="term" value="F:oxidoreductase activity"/>
    <property type="evidence" value="ECO:0007669"/>
    <property type="project" value="UniProtKB-KW"/>
</dbReference>
<accession>A0A1G4TRZ7</accession>
<dbReference type="CDD" id="cd05233">
    <property type="entry name" value="SDR_c"/>
    <property type="match status" value="1"/>
</dbReference>
<gene>
    <name evidence="3" type="ORF">SAMN02927900_05448</name>
</gene>
<keyword evidence="2" id="KW-0560">Oxidoreductase</keyword>
<dbReference type="Gene3D" id="3.40.50.720">
    <property type="entry name" value="NAD(P)-binding Rossmann-like Domain"/>
    <property type="match status" value="1"/>
</dbReference>
<dbReference type="PRINTS" id="PR00080">
    <property type="entry name" value="SDRFAMILY"/>
</dbReference>
<dbReference type="EMBL" id="FMTM01000012">
    <property type="protein sequence ID" value="SCW83525.1"/>
    <property type="molecule type" value="Genomic_DNA"/>
</dbReference>
<dbReference type="Proteomes" id="UP000199542">
    <property type="component" value="Unassembled WGS sequence"/>
</dbReference>
<dbReference type="SUPFAM" id="SSF51735">
    <property type="entry name" value="NAD(P)-binding Rossmann-fold domains"/>
    <property type="match status" value="1"/>
</dbReference>
<dbReference type="PRINTS" id="PR00081">
    <property type="entry name" value="GDHRDH"/>
</dbReference>
<comment type="similarity">
    <text evidence="1">Belongs to the short-chain dehydrogenases/reductases (SDR) family.</text>
</comment>
<sequence>MAHILEGRSILITGGASGIGRAVALRSADAGAAVTVTDVNVEAGTAVIEEIVSNGGQAQFIRLDVTDEAQHHAAVAAAVKAFGKLDGACNAAGKPFQGRRMHEIDPDFWESVYSLNLRNVFYATRAQVPAMLDAGKGSIVNVASTAGIAAFANGADYCSAKGGVVSATRAAALDYAKLGIRVNSVLPGATRTPMMQGQMDAFDGLEDIMMAANPMGRLAEPDEIAFAVRWLLSDEASFVTGTMLIVDGGLTAG</sequence>
<dbReference type="FunFam" id="3.40.50.720:FF:000084">
    <property type="entry name" value="Short-chain dehydrogenase reductase"/>
    <property type="match status" value="1"/>
</dbReference>
<evidence type="ECO:0000313" key="4">
    <source>
        <dbReference type="Proteomes" id="UP000199542"/>
    </source>
</evidence>
<dbReference type="PANTHER" id="PTHR24321">
    <property type="entry name" value="DEHYDROGENASES, SHORT CHAIN"/>
    <property type="match status" value="1"/>
</dbReference>
<dbReference type="InterPro" id="IPR036291">
    <property type="entry name" value="NAD(P)-bd_dom_sf"/>
</dbReference>
<dbReference type="InterPro" id="IPR002347">
    <property type="entry name" value="SDR_fam"/>
</dbReference>